<comment type="caution">
    <text evidence="4">The sequence shown here is derived from an EMBL/GenBank/DDBJ whole genome shotgun (WGS) entry which is preliminary data.</text>
</comment>
<feature type="repeat" description="ANK" evidence="3">
    <location>
        <begin position="88"/>
        <end position="120"/>
    </location>
</feature>
<dbReference type="InterPro" id="IPR036770">
    <property type="entry name" value="Ankyrin_rpt-contain_sf"/>
</dbReference>
<dbReference type="Pfam" id="PF12796">
    <property type="entry name" value="Ank_2"/>
    <property type="match status" value="1"/>
</dbReference>
<dbReference type="Proteomes" id="UP000011960">
    <property type="component" value="Unassembled WGS sequence"/>
</dbReference>
<dbReference type="SUPFAM" id="SSF48403">
    <property type="entry name" value="Ankyrin repeat"/>
    <property type="match status" value="1"/>
</dbReference>
<dbReference type="OrthoDB" id="671583at2"/>
<dbReference type="eggNOG" id="COG0666">
    <property type="taxonomic scope" value="Bacteria"/>
</dbReference>
<evidence type="ECO:0000313" key="5">
    <source>
        <dbReference type="Proteomes" id="UP000011960"/>
    </source>
</evidence>
<evidence type="ECO:0000256" key="1">
    <source>
        <dbReference type="ARBA" id="ARBA00022737"/>
    </source>
</evidence>
<dbReference type="Gene3D" id="1.25.40.20">
    <property type="entry name" value="Ankyrin repeat-containing domain"/>
    <property type="match status" value="2"/>
</dbReference>
<dbReference type="SMART" id="SM00248">
    <property type="entry name" value="ANK"/>
    <property type="match status" value="2"/>
</dbReference>
<dbReference type="AlphaFoldDB" id="M7DAM0"/>
<proteinExistence type="predicted"/>
<name>M7DAM0_9GAMM</name>
<keyword evidence="5" id="KW-1185">Reference proteome</keyword>
<protein>
    <submittedName>
        <fullName evidence="4">Ankyrin-like protein</fullName>
    </submittedName>
</protein>
<accession>M7DAM0</accession>
<dbReference type="InterPro" id="IPR002110">
    <property type="entry name" value="Ankyrin_rpt"/>
</dbReference>
<dbReference type="STRING" id="1288826.MSNKSG1_15422"/>
<dbReference type="PROSITE" id="PS50297">
    <property type="entry name" value="ANK_REP_REGION"/>
    <property type="match status" value="2"/>
</dbReference>
<feature type="repeat" description="ANK" evidence="3">
    <location>
        <begin position="55"/>
        <end position="87"/>
    </location>
</feature>
<reference evidence="4 5" key="1">
    <citation type="journal article" date="2013" name="Genome Announc.">
        <title>Genome Sequence of Hydrothermal Arsenic-Respiring Bacterium Marinobacter santoriniensis NKSG1T.</title>
        <authorList>
            <person name="Handley K.M."/>
            <person name="Upton M."/>
            <person name="Beatson S.A."/>
            <person name="Hery M."/>
            <person name="Lloyd J.R."/>
        </authorList>
    </citation>
    <scope>NUCLEOTIDE SEQUENCE [LARGE SCALE GENOMIC DNA]</scope>
    <source>
        <strain evidence="4 5">NKSG1</strain>
    </source>
</reference>
<keyword evidence="1" id="KW-0677">Repeat</keyword>
<dbReference type="PANTHER" id="PTHR24173">
    <property type="entry name" value="ANKYRIN REPEAT CONTAINING"/>
    <property type="match status" value="1"/>
</dbReference>
<dbReference type="PATRIC" id="fig|1288826.3.peg.3067"/>
<gene>
    <name evidence="4" type="ORF">MSNKSG1_15422</name>
</gene>
<evidence type="ECO:0000313" key="4">
    <source>
        <dbReference type="EMBL" id="EMP54712.1"/>
    </source>
</evidence>
<evidence type="ECO:0000256" key="2">
    <source>
        <dbReference type="ARBA" id="ARBA00023043"/>
    </source>
</evidence>
<sequence length="143" mass="15054">MSSKTPGSPRPPETQQDEDAIALAQGMFDLARNGGSTMLRPLLQAGLPVDIRTSDGDSLLMLASEHGQADTVELLLEMGAAVDHRNNRGQTPLMVAARANRVSIIARLLKAGADADTRDRNGRTALELANQEGALEAAAALRG</sequence>
<evidence type="ECO:0000256" key="3">
    <source>
        <dbReference type="PROSITE-ProRule" id="PRU00023"/>
    </source>
</evidence>
<dbReference type="PROSITE" id="PS50088">
    <property type="entry name" value="ANK_REPEAT"/>
    <property type="match status" value="2"/>
</dbReference>
<dbReference type="PANTHER" id="PTHR24173:SF74">
    <property type="entry name" value="ANKYRIN REPEAT DOMAIN-CONTAINING PROTEIN 16"/>
    <property type="match status" value="1"/>
</dbReference>
<keyword evidence="2 3" id="KW-0040">ANK repeat</keyword>
<dbReference type="RefSeq" id="WP_008940211.1">
    <property type="nucleotide sequence ID" value="NZ_APAT01000022.1"/>
</dbReference>
<dbReference type="EMBL" id="APAT01000022">
    <property type="protein sequence ID" value="EMP54712.1"/>
    <property type="molecule type" value="Genomic_DNA"/>
</dbReference>
<organism evidence="4 5">
    <name type="scientific">Marinobacter santoriniensis NKSG1</name>
    <dbReference type="NCBI Taxonomy" id="1288826"/>
    <lineage>
        <taxon>Bacteria</taxon>
        <taxon>Pseudomonadati</taxon>
        <taxon>Pseudomonadota</taxon>
        <taxon>Gammaproteobacteria</taxon>
        <taxon>Pseudomonadales</taxon>
        <taxon>Marinobacteraceae</taxon>
        <taxon>Marinobacter</taxon>
    </lineage>
</organism>